<feature type="region of interest" description="Disordered" evidence="6">
    <location>
        <begin position="22"/>
        <end position="45"/>
    </location>
</feature>
<dbReference type="GO" id="GO:0005834">
    <property type="term" value="C:heterotrimeric G-protein complex"/>
    <property type="evidence" value="ECO:0007669"/>
    <property type="project" value="InterPro"/>
</dbReference>
<dbReference type="EMBL" id="JARAKH010000030">
    <property type="protein sequence ID" value="KAK8387350.1"/>
    <property type="molecule type" value="Genomic_DNA"/>
</dbReference>
<keyword evidence="9" id="KW-1185">Reference proteome</keyword>
<dbReference type="InterPro" id="IPR001770">
    <property type="entry name" value="G-protein_gamma"/>
</dbReference>
<dbReference type="Proteomes" id="UP001487740">
    <property type="component" value="Unassembled WGS sequence"/>
</dbReference>
<evidence type="ECO:0000256" key="2">
    <source>
        <dbReference type="ARBA" id="ARBA00022475"/>
    </source>
</evidence>
<feature type="compositionally biased region" description="Basic residues" evidence="6">
    <location>
        <begin position="116"/>
        <end position="125"/>
    </location>
</feature>
<comment type="subunit">
    <text evidence="5">G proteins are composed of 3 units; alpha, beta and gamma.</text>
</comment>
<dbReference type="PROSITE" id="PS50058">
    <property type="entry name" value="G_PROTEIN_GAMMA"/>
    <property type="match status" value="1"/>
</dbReference>
<organism evidence="8 9">
    <name type="scientific">Scylla paramamosain</name>
    <name type="common">Mud crab</name>
    <dbReference type="NCBI Taxonomy" id="85552"/>
    <lineage>
        <taxon>Eukaryota</taxon>
        <taxon>Metazoa</taxon>
        <taxon>Ecdysozoa</taxon>
        <taxon>Arthropoda</taxon>
        <taxon>Crustacea</taxon>
        <taxon>Multicrustacea</taxon>
        <taxon>Malacostraca</taxon>
        <taxon>Eumalacostraca</taxon>
        <taxon>Eucarida</taxon>
        <taxon>Decapoda</taxon>
        <taxon>Pleocyemata</taxon>
        <taxon>Brachyura</taxon>
        <taxon>Eubrachyura</taxon>
        <taxon>Portunoidea</taxon>
        <taxon>Portunidae</taxon>
        <taxon>Portuninae</taxon>
        <taxon>Scylla</taxon>
    </lineage>
</organism>
<dbReference type="Pfam" id="PF00631">
    <property type="entry name" value="G-gamma"/>
    <property type="match status" value="1"/>
</dbReference>
<evidence type="ECO:0000256" key="5">
    <source>
        <dbReference type="RuleBase" id="RU004973"/>
    </source>
</evidence>
<dbReference type="InterPro" id="IPR015898">
    <property type="entry name" value="G-protein_gamma-like_dom"/>
</dbReference>
<comment type="similarity">
    <text evidence="1 5">Belongs to the G protein gamma family.</text>
</comment>
<proteinExistence type="inferred from homology"/>
<dbReference type="InterPro" id="IPR039227">
    <property type="entry name" value="GNG13"/>
</dbReference>
<keyword evidence="5" id="KW-0449">Lipoprotein</keyword>
<keyword evidence="4 5" id="KW-0807">Transducer</keyword>
<dbReference type="Gene3D" id="4.10.260.10">
    <property type="entry name" value="Transducin (heterotrimeric G protein), gamma chain"/>
    <property type="match status" value="1"/>
</dbReference>
<comment type="caution">
    <text evidence="8">The sequence shown here is derived from an EMBL/GenBank/DDBJ whole genome shotgun (WGS) entry which is preliminary data.</text>
</comment>
<sequence>MGLPRVAPVPACLAACLPAAEVTPGGAGRQPRGAGHGERRVTSHQRCSIMDPSVLANMDKEQLKKQIENMKYQATMERWPLSKSIAAMREFIEENEKTDPLIHAPDKKNNPWAEKGKRRKGRSGRPCKPSQATLAQTCTIPLSSGPVTQPVSQSASPWAVLGGPCSPPIQLVEDLLLLCGHHASRTDNIFRIQDSDDLPRRATTT</sequence>
<dbReference type="SMART" id="SM00224">
    <property type="entry name" value="GGL"/>
    <property type="match status" value="1"/>
</dbReference>
<evidence type="ECO:0000256" key="6">
    <source>
        <dbReference type="SAM" id="MobiDB-lite"/>
    </source>
</evidence>
<dbReference type="SMART" id="SM01224">
    <property type="entry name" value="G_gamma"/>
    <property type="match status" value="1"/>
</dbReference>
<reference evidence="8 9" key="1">
    <citation type="submission" date="2023-03" db="EMBL/GenBank/DDBJ databases">
        <title>High-quality genome of Scylla paramamosain provides insights in environmental adaptation.</title>
        <authorList>
            <person name="Zhang L."/>
        </authorList>
    </citation>
    <scope>NUCLEOTIDE SEQUENCE [LARGE SCALE GENOMIC DNA]</scope>
    <source>
        <strain evidence="8">LZ_2023a</strain>
        <tissue evidence="8">Muscle</tissue>
    </source>
</reference>
<feature type="region of interest" description="Disordered" evidence="6">
    <location>
        <begin position="101"/>
        <end position="133"/>
    </location>
</feature>
<evidence type="ECO:0000256" key="4">
    <source>
        <dbReference type="ARBA" id="ARBA00023224"/>
    </source>
</evidence>
<evidence type="ECO:0000313" key="9">
    <source>
        <dbReference type="Proteomes" id="UP001487740"/>
    </source>
</evidence>
<dbReference type="InterPro" id="IPR036284">
    <property type="entry name" value="GGL_sf"/>
</dbReference>
<comment type="subcellular location">
    <subcellularLocation>
        <location evidence="5">Cell membrane</location>
        <topology evidence="5">Lipid-anchor</topology>
        <orientation evidence="5">Cytoplasmic side</orientation>
    </subcellularLocation>
</comment>
<protein>
    <recommendedName>
        <fullName evidence="5">Guanine nucleotide-binding protein subunit gamma</fullName>
    </recommendedName>
</protein>
<dbReference type="PRINTS" id="PR00321">
    <property type="entry name" value="GPROTEING"/>
</dbReference>
<evidence type="ECO:0000256" key="1">
    <source>
        <dbReference type="ARBA" id="ARBA00007431"/>
    </source>
</evidence>
<dbReference type="AlphaFoldDB" id="A0AAW0TIR3"/>
<dbReference type="GO" id="GO:0050909">
    <property type="term" value="P:sensory perception of taste"/>
    <property type="evidence" value="ECO:0007669"/>
    <property type="project" value="InterPro"/>
</dbReference>
<dbReference type="GO" id="GO:0031681">
    <property type="term" value="F:G-protein beta-subunit binding"/>
    <property type="evidence" value="ECO:0007669"/>
    <property type="project" value="InterPro"/>
</dbReference>
<gene>
    <name evidence="8" type="ORF">O3P69_018137</name>
</gene>
<keyword evidence="2 5" id="KW-1003">Cell membrane</keyword>
<dbReference type="PANTHER" id="PTHR15936:SF2">
    <property type="entry name" value="GUANINE NUCLEOTIDE-BINDING PROTEIN G(I)_G(S)_G(O) SUBUNIT GAMMA-13"/>
    <property type="match status" value="1"/>
</dbReference>
<feature type="domain" description="G protein gamma" evidence="7">
    <location>
        <begin position="56"/>
        <end position="141"/>
    </location>
</feature>
<evidence type="ECO:0000256" key="3">
    <source>
        <dbReference type="ARBA" id="ARBA00023136"/>
    </source>
</evidence>
<dbReference type="CDD" id="cd00068">
    <property type="entry name" value="GGL"/>
    <property type="match status" value="1"/>
</dbReference>
<name>A0AAW0TIR3_SCYPA</name>
<accession>A0AAW0TIR3</accession>
<dbReference type="PANTHER" id="PTHR15936">
    <property type="entry name" value="GUANINE NUCLEOTIDE-BINDING PROTEIN G I /G S /G O GAMMA-13 SUBUNIT"/>
    <property type="match status" value="1"/>
</dbReference>
<evidence type="ECO:0000313" key="8">
    <source>
        <dbReference type="EMBL" id="KAK8387350.1"/>
    </source>
</evidence>
<dbReference type="SUPFAM" id="SSF48670">
    <property type="entry name" value="Transducin (heterotrimeric G protein), gamma chain"/>
    <property type="match status" value="1"/>
</dbReference>
<dbReference type="GO" id="GO:0007200">
    <property type="term" value="P:phospholipase C-activating G protein-coupled receptor signaling pathway"/>
    <property type="evidence" value="ECO:0007669"/>
    <property type="project" value="InterPro"/>
</dbReference>
<evidence type="ECO:0000259" key="7">
    <source>
        <dbReference type="PROSITE" id="PS50058"/>
    </source>
</evidence>
<comment type="function">
    <text evidence="5">Guanine nucleotide-binding proteins (G proteins) are involved as a modulator or transducer in various transmembrane signaling systems. The beta and gamma chains are required for the GTPase activity, for replacement of GDP by GTP, and for G protein-effector interaction.</text>
</comment>
<keyword evidence="3 5" id="KW-0472">Membrane</keyword>